<reference evidence="1 2" key="1">
    <citation type="submission" date="2018-01" db="EMBL/GenBank/DDBJ databases">
        <title>Whole genome sequencing of Histamine producing bacteria.</title>
        <authorList>
            <person name="Butler K."/>
        </authorList>
    </citation>
    <scope>NUCLEOTIDE SEQUENCE [LARGE SCALE GENOMIC DNA]</scope>
    <source>
        <strain evidence="1 2">FS-7.2</strain>
    </source>
</reference>
<dbReference type="Proteomes" id="UP000241426">
    <property type="component" value="Unassembled WGS sequence"/>
</dbReference>
<accession>A0A0B7JII5</accession>
<evidence type="ECO:0000313" key="2">
    <source>
        <dbReference type="Proteomes" id="UP000241426"/>
    </source>
</evidence>
<comment type="caution">
    <text evidence="1">The sequence shown here is derived from an EMBL/GenBank/DDBJ whole genome shotgun (WGS) entry which is preliminary data.</text>
</comment>
<name>A0A0B7JII5_9GAMM</name>
<dbReference type="eggNOG" id="ENOG5031ND1">
    <property type="taxonomic scope" value="Bacteria"/>
</dbReference>
<dbReference type="GeneID" id="29946206"/>
<dbReference type="AlphaFoldDB" id="A0A0B7JII5"/>
<evidence type="ECO:0000313" key="1">
    <source>
        <dbReference type="EMBL" id="PSU94341.1"/>
    </source>
</evidence>
<protein>
    <submittedName>
        <fullName evidence="1">Uncharacterized protein</fullName>
    </submittedName>
</protein>
<gene>
    <name evidence="1" type="ORF">C9J27_19900</name>
</gene>
<proteinExistence type="predicted"/>
<dbReference type="EMBL" id="PYNF01000024">
    <property type="protein sequence ID" value="PSU94341.1"/>
    <property type="molecule type" value="Genomic_DNA"/>
</dbReference>
<sequence length="79" mass="9539">MNQQRAENLYYYLREQNTPQKEMNVVIKQLIDNYNINLYPLDRRYRARIGYSPNRYDINSYGTAGSRTMNQTRGMQKTH</sequence>
<accession>A0A2T3KDC3</accession>
<organism evidence="1 2">
    <name type="scientific">Photobacterium kishitanii</name>
    <dbReference type="NCBI Taxonomy" id="318456"/>
    <lineage>
        <taxon>Bacteria</taxon>
        <taxon>Pseudomonadati</taxon>
        <taxon>Pseudomonadota</taxon>
        <taxon>Gammaproteobacteria</taxon>
        <taxon>Vibrionales</taxon>
        <taxon>Vibrionaceae</taxon>
        <taxon>Photobacterium</taxon>
    </lineage>
</organism>
<dbReference type="RefSeq" id="WP_036792113.1">
    <property type="nucleotide sequence ID" value="NZ_JAUZMX010000002.1"/>
</dbReference>